<keyword evidence="3 7" id="KW-0863">Zinc-finger</keyword>
<evidence type="ECO:0000256" key="5">
    <source>
        <dbReference type="ARBA" id="ARBA00023015"/>
    </source>
</evidence>
<dbReference type="InterPro" id="IPR036236">
    <property type="entry name" value="Znf_C2H2_sf"/>
</dbReference>
<proteinExistence type="predicted"/>
<gene>
    <name evidence="12" type="ORF">0_9624_01</name>
</gene>
<evidence type="ECO:0000256" key="7">
    <source>
        <dbReference type="PROSITE-ProRule" id="PRU00042"/>
    </source>
</evidence>
<feature type="region of interest" description="Disordered" evidence="8">
    <location>
        <begin position="74"/>
        <end position="100"/>
    </location>
</feature>
<evidence type="ECO:0000259" key="9">
    <source>
        <dbReference type="PROSITE" id="PS50157"/>
    </source>
</evidence>
<dbReference type="SUPFAM" id="SSF57667">
    <property type="entry name" value="beta-beta-alpha zinc fingers"/>
    <property type="match status" value="1"/>
</dbReference>
<sequence length="128" mass="14245">KPLKCIASLRNHYKRSHCPKMYTCNRCNKQFSVVGDLKTHGKICGHNQWQCSCGTTFSRKDKLFGHVSLFEGHRPVLPSGEASAKSEEENSTRGNENRPNYFVGDVAGLVNNSQSYGNSCSDEMLLCA</sequence>
<feature type="domain" description="C2H2-type" evidence="9">
    <location>
        <begin position="22"/>
        <end position="46"/>
    </location>
</feature>
<feature type="non-terminal residue" evidence="12">
    <location>
        <position position="1"/>
    </location>
</feature>
<dbReference type="InterPro" id="IPR058196">
    <property type="entry name" value="zf-C2H2_STOP1/2_C"/>
</dbReference>
<dbReference type="Gene3D" id="3.30.160.60">
    <property type="entry name" value="Classic Zinc Finger"/>
    <property type="match status" value="1"/>
</dbReference>
<evidence type="ECO:0000256" key="2">
    <source>
        <dbReference type="ARBA" id="ARBA00022737"/>
    </source>
</evidence>
<dbReference type="GO" id="GO:0010044">
    <property type="term" value="P:response to aluminum ion"/>
    <property type="evidence" value="ECO:0007669"/>
    <property type="project" value="InterPro"/>
</dbReference>
<dbReference type="InterPro" id="IPR055187">
    <property type="entry name" value="C2CH-3rd_BIRD-IDD"/>
</dbReference>
<dbReference type="Pfam" id="PF23118">
    <property type="entry name" value="zf-C2H2_STOP2_C"/>
    <property type="match status" value="1"/>
</dbReference>
<dbReference type="InterPro" id="IPR044300">
    <property type="entry name" value="STOP1/2"/>
</dbReference>
<evidence type="ECO:0000256" key="8">
    <source>
        <dbReference type="SAM" id="MobiDB-lite"/>
    </source>
</evidence>
<dbReference type="PROSITE" id="PS00028">
    <property type="entry name" value="ZINC_FINGER_C2H2_1"/>
    <property type="match status" value="1"/>
</dbReference>
<evidence type="ECO:0000256" key="6">
    <source>
        <dbReference type="ARBA" id="ARBA00023163"/>
    </source>
</evidence>
<dbReference type="EMBL" id="FJ086170">
    <property type="protein sequence ID" value="AFG49046.1"/>
    <property type="molecule type" value="Genomic_DNA"/>
</dbReference>
<evidence type="ECO:0000313" key="10">
    <source>
        <dbReference type="EMBL" id="AFG49046.1"/>
    </source>
</evidence>
<dbReference type="GO" id="GO:0010447">
    <property type="term" value="P:response to acidic pH"/>
    <property type="evidence" value="ECO:0007669"/>
    <property type="project" value="InterPro"/>
</dbReference>
<evidence type="ECO:0000313" key="11">
    <source>
        <dbReference type="EMBL" id="AFG49048.1"/>
    </source>
</evidence>
<dbReference type="PANTHER" id="PTHR46352:SF1">
    <property type="entry name" value="PROTEIN SENSITIVE TO PROTON RHIZOTOXICITY 1"/>
    <property type="match status" value="1"/>
</dbReference>
<keyword evidence="6" id="KW-0804">Transcription</keyword>
<keyword evidence="2" id="KW-0677">Repeat</keyword>
<dbReference type="GO" id="GO:0008270">
    <property type="term" value="F:zinc ion binding"/>
    <property type="evidence" value="ECO:0007669"/>
    <property type="project" value="UniProtKB-KW"/>
</dbReference>
<keyword evidence="4" id="KW-0862">Zinc</keyword>
<organism evidence="12">
    <name type="scientific">Pinus taeda</name>
    <name type="common">Loblolly pine</name>
    <dbReference type="NCBI Taxonomy" id="3352"/>
    <lineage>
        <taxon>Eukaryota</taxon>
        <taxon>Viridiplantae</taxon>
        <taxon>Streptophyta</taxon>
        <taxon>Embryophyta</taxon>
        <taxon>Tracheophyta</taxon>
        <taxon>Spermatophyta</taxon>
        <taxon>Pinopsida</taxon>
        <taxon>Pinidae</taxon>
        <taxon>Conifers I</taxon>
        <taxon>Pinales</taxon>
        <taxon>Pinaceae</taxon>
        <taxon>Pinus</taxon>
        <taxon>Pinus subgen. Pinus</taxon>
    </lineage>
</organism>
<reference evidence="12" key="1">
    <citation type="submission" date="2008-08" db="EMBL/GenBank/DDBJ databases">
        <title>Nucleotide Diversity and Divergence in the Loblolly Pine Gene Space.</title>
        <authorList>
            <person name="Neale D.B."/>
            <person name="Wegrzyn J.L."/>
            <person name="Lee J.M."/>
            <person name="Eckert A.J."/>
            <person name="Liechty J.D."/>
            <person name="Stevens K.A."/>
            <person name="Langley C.H."/>
        </authorList>
    </citation>
    <scope>NUCLEOTIDE SEQUENCE</scope>
    <source>
        <strain evidence="11">1380</strain>
        <strain evidence="10">1390</strain>
        <strain evidence="12">1391</strain>
        <tissue evidence="12">Megagametophyte</tissue>
    </source>
</reference>
<protein>
    <recommendedName>
        <fullName evidence="9">C2H2-type domain-containing protein</fullName>
    </recommendedName>
</protein>
<dbReference type="EMBL" id="FJ086168">
    <property type="protein sequence ID" value="AFG49049.1"/>
    <property type="molecule type" value="Genomic_DNA"/>
</dbReference>
<evidence type="ECO:0000256" key="1">
    <source>
        <dbReference type="ARBA" id="ARBA00022723"/>
    </source>
</evidence>
<dbReference type="InterPro" id="IPR013087">
    <property type="entry name" value="Znf_C2H2_type"/>
</dbReference>
<dbReference type="AlphaFoldDB" id="H9VH06"/>
<dbReference type="Pfam" id="PF22995">
    <property type="entry name" value="C2CH-3rd_BIRD-IDD"/>
    <property type="match status" value="1"/>
</dbReference>
<accession>H9VH06</accession>
<evidence type="ECO:0000256" key="4">
    <source>
        <dbReference type="ARBA" id="ARBA00022833"/>
    </source>
</evidence>
<keyword evidence="1" id="KW-0479">Metal-binding</keyword>
<evidence type="ECO:0000313" key="12">
    <source>
        <dbReference type="EMBL" id="AFG49049.1"/>
    </source>
</evidence>
<name>H9VH06_PINTA</name>
<keyword evidence="5" id="KW-0805">Transcription regulation</keyword>
<dbReference type="EMBL" id="FJ086173">
    <property type="protein sequence ID" value="AFG49048.1"/>
    <property type="molecule type" value="Genomic_DNA"/>
</dbReference>
<evidence type="ECO:0000256" key="3">
    <source>
        <dbReference type="ARBA" id="ARBA00022771"/>
    </source>
</evidence>
<dbReference type="PROSITE" id="PS50157">
    <property type="entry name" value="ZINC_FINGER_C2H2_2"/>
    <property type="match status" value="1"/>
</dbReference>
<dbReference type="PANTHER" id="PTHR46352">
    <property type="entry name" value="PROTEIN SENSITIVE TO PROTON RHIZOTOXICITY 1"/>
    <property type="match status" value="1"/>
</dbReference>